<feature type="transmembrane region" description="Helical" evidence="1">
    <location>
        <begin position="50"/>
        <end position="74"/>
    </location>
</feature>
<keyword evidence="1" id="KW-0812">Transmembrane</keyword>
<evidence type="ECO:0008006" key="4">
    <source>
        <dbReference type="Google" id="ProtNLM"/>
    </source>
</evidence>
<gene>
    <name evidence="2" type="ORF">SAMN05216516_10979</name>
</gene>
<dbReference type="Pfam" id="PF06643">
    <property type="entry name" value="DUF1158"/>
    <property type="match status" value="1"/>
</dbReference>
<accession>A0A1I4ZNX4</accession>
<keyword evidence="1" id="KW-1133">Transmembrane helix</keyword>
<evidence type="ECO:0000313" key="3">
    <source>
        <dbReference type="Proteomes" id="UP000242222"/>
    </source>
</evidence>
<protein>
    <recommendedName>
        <fullName evidence="4">DUF1158 domain-containing protein</fullName>
    </recommendedName>
</protein>
<proteinExistence type="predicted"/>
<dbReference type="RefSeq" id="WP_092878755.1">
    <property type="nucleotide sequence ID" value="NZ_FOVC01000009.1"/>
</dbReference>
<name>A0A1I4ZNX4_9GAMM</name>
<sequence length="80" mass="9449">MKTPFELFLMPMSTLLLGMLSALLLPAPQFGLQLTHQLVTRFHLSDINQLYTLVFCLWFLLLGAAEFYLIRFLWRRFLKV</sequence>
<dbReference type="InterPro" id="IPR010590">
    <property type="entry name" value="DUF1158"/>
</dbReference>
<keyword evidence="3" id="KW-1185">Reference proteome</keyword>
<organism evidence="2 3">
    <name type="scientific">Izhakiella capsodis</name>
    <dbReference type="NCBI Taxonomy" id="1367852"/>
    <lineage>
        <taxon>Bacteria</taxon>
        <taxon>Pseudomonadati</taxon>
        <taxon>Pseudomonadota</taxon>
        <taxon>Gammaproteobacteria</taxon>
        <taxon>Enterobacterales</taxon>
        <taxon>Erwiniaceae</taxon>
        <taxon>Izhakiella</taxon>
    </lineage>
</organism>
<reference evidence="3" key="1">
    <citation type="submission" date="2016-10" db="EMBL/GenBank/DDBJ databases">
        <authorList>
            <person name="Varghese N."/>
            <person name="Submissions S."/>
        </authorList>
    </citation>
    <scope>NUCLEOTIDE SEQUENCE [LARGE SCALE GENOMIC DNA]</scope>
    <source>
        <strain evidence="3">N6PO6</strain>
    </source>
</reference>
<dbReference type="OrthoDB" id="6540193at2"/>
<keyword evidence="1" id="KW-0472">Membrane</keyword>
<dbReference type="EMBL" id="FOVC01000009">
    <property type="protein sequence ID" value="SFN51976.1"/>
    <property type="molecule type" value="Genomic_DNA"/>
</dbReference>
<dbReference type="AlphaFoldDB" id="A0A1I4ZNX4"/>
<dbReference type="Proteomes" id="UP000242222">
    <property type="component" value="Unassembled WGS sequence"/>
</dbReference>
<evidence type="ECO:0000313" key="2">
    <source>
        <dbReference type="EMBL" id="SFN51976.1"/>
    </source>
</evidence>
<evidence type="ECO:0000256" key="1">
    <source>
        <dbReference type="SAM" id="Phobius"/>
    </source>
</evidence>